<dbReference type="RefSeq" id="WP_183265210.1">
    <property type="nucleotide sequence ID" value="NZ_JACHFJ010000001.1"/>
</dbReference>
<reference evidence="1 2" key="1">
    <citation type="submission" date="2020-08" db="EMBL/GenBank/DDBJ databases">
        <title>Genomic Encyclopedia of Type Strains, Phase IV (KMG-IV): sequencing the most valuable type-strain genomes for metagenomic binning, comparative biology and taxonomic classification.</title>
        <authorList>
            <person name="Goeker M."/>
        </authorList>
    </citation>
    <scope>NUCLEOTIDE SEQUENCE [LARGE SCALE GENOMIC DNA]</scope>
    <source>
        <strain evidence="1 2">DSM 27026</strain>
    </source>
</reference>
<evidence type="ECO:0000313" key="2">
    <source>
        <dbReference type="Proteomes" id="UP000553706"/>
    </source>
</evidence>
<sequence length="308" mass="35350">MNMKKDTRRQHHVWRSYLEAWSTNQTIFCLMDSLIFPSNVSGVGVERDFYKLSPLTSTDIQGIRWLFEGKMHPSGKRVRENFLTAFGFPGWLLSNPPPHLAGNAKYEAQLRHQIINVEEDWHAALENKMTPVIAALRRRETSVYTDDKECIPFLHFLCLQMLRTKGVRDKIAARTSEMNGFSIVRCWNILRHIFAVNAGLSLYLERKKRSLLLLENNTDVPFITGDQPVVNLFSNSASDKPPELFAPYYPLNPSTALIIDEVEHRCGYTSGSTSVEQVRTLNRRIREASYRQVFSNSKEVLQDIIASS</sequence>
<protein>
    <recommendedName>
        <fullName evidence="3">DUF4238 domain-containing protein</fullName>
    </recommendedName>
</protein>
<evidence type="ECO:0000313" key="1">
    <source>
        <dbReference type="EMBL" id="MBB5372229.1"/>
    </source>
</evidence>
<dbReference type="Pfam" id="PF14022">
    <property type="entry name" value="DUF4238"/>
    <property type="match status" value="2"/>
</dbReference>
<evidence type="ECO:0008006" key="3">
    <source>
        <dbReference type="Google" id="ProtNLM"/>
    </source>
</evidence>
<dbReference type="EMBL" id="JACHFJ010000001">
    <property type="protein sequence ID" value="MBB5372229.1"/>
    <property type="molecule type" value="Genomic_DNA"/>
</dbReference>
<name>A0A840VIZ1_9PROT</name>
<proteinExistence type="predicted"/>
<organism evidence="1 2">
    <name type="scientific">Acidocella aromatica</name>
    <dbReference type="NCBI Taxonomy" id="1303579"/>
    <lineage>
        <taxon>Bacteria</taxon>
        <taxon>Pseudomonadati</taxon>
        <taxon>Pseudomonadota</taxon>
        <taxon>Alphaproteobacteria</taxon>
        <taxon>Acetobacterales</taxon>
        <taxon>Acidocellaceae</taxon>
        <taxon>Acidocella</taxon>
    </lineage>
</organism>
<comment type="caution">
    <text evidence="1">The sequence shown here is derived from an EMBL/GenBank/DDBJ whole genome shotgun (WGS) entry which is preliminary data.</text>
</comment>
<dbReference type="InterPro" id="IPR025332">
    <property type="entry name" value="DUF4238"/>
</dbReference>
<keyword evidence="2" id="KW-1185">Reference proteome</keyword>
<gene>
    <name evidence="1" type="ORF">HNP71_000453</name>
</gene>
<accession>A0A840VIZ1</accession>
<dbReference type="AlphaFoldDB" id="A0A840VIZ1"/>
<dbReference type="Proteomes" id="UP000553706">
    <property type="component" value="Unassembled WGS sequence"/>
</dbReference>